<evidence type="ECO:0000313" key="1">
    <source>
        <dbReference type="EMBL" id="QJH92825.1"/>
    </source>
</evidence>
<proteinExistence type="predicted"/>
<protein>
    <submittedName>
        <fullName evidence="1">Uncharacterized protein</fullName>
    </submittedName>
</protein>
<organism evidence="1">
    <name type="scientific">viral metagenome</name>
    <dbReference type="NCBI Taxonomy" id="1070528"/>
    <lineage>
        <taxon>unclassified sequences</taxon>
        <taxon>metagenomes</taxon>
        <taxon>organismal metagenomes</taxon>
    </lineage>
</organism>
<dbReference type="AlphaFoldDB" id="A0A6M3X808"/>
<gene>
    <name evidence="1" type="ORF">MM171A02317_0003</name>
</gene>
<reference evidence="1" key="1">
    <citation type="submission" date="2020-03" db="EMBL/GenBank/DDBJ databases">
        <title>The deep terrestrial virosphere.</title>
        <authorList>
            <person name="Holmfeldt K."/>
            <person name="Nilsson E."/>
            <person name="Simone D."/>
            <person name="Lopez-Fernandez M."/>
            <person name="Wu X."/>
            <person name="de Brujin I."/>
            <person name="Lundin D."/>
            <person name="Andersson A."/>
            <person name="Bertilsson S."/>
            <person name="Dopson M."/>
        </authorList>
    </citation>
    <scope>NUCLEOTIDE SEQUENCE</scope>
    <source>
        <strain evidence="1">MM171A02317</strain>
    </source>
</reference>
<dbReference type="EMBL" id="MT143924">
    <property type="protein sequence ID" value="QJH92825.1"/>
    <property type="molecule type" value="Genomic_DNA"/>
</dbReference>
<sequence>MSEWLDEPSREEFEHAGYRCLILRNPELGCLCGYTGVQKGHPCYGKGYEYIPYDDLLPVEVHGGLTFSSVGDGKKWPTGYWWLGFDCAHAWDLVPYMQELIAPLEPYMQELTAPLGHRVIYKNFQYVRQETKKLADQVAMLEFIDWEFCWVWPLLLPVRAVRRIWNGKYRNRNR</sequence>
<accession>A0A6M3X808</accession>
<name>A0A6M3X808_9ZZZZ</name>